<evidence type="ECO:0000313" key="2">
    <source>
        <dbReference type="EMBL" id="ESW03975.1"/>
    </source>
</evidence>
<dbReference type="EMBL" id="CM002298">
    <property type="protein sequence ID" value="ESW03975.1"/>
    <property type="molecule type" value="Genomic_DNA"/>
</dbReference>
<sequence>MTPPTYLREHVHLDTCRTLKRIRFILSNYLFQAHTLTHQSPSTGFSKASSFWPETKAKSNLQYRERESDEKKYNKNQGFFNMPFLSSLGLHLYSSNTMATKKPLNLVFFIFLVSLPFVQSSTSSEFKKTTLHFLQVVFVSVMSQTNIVGSESTQTNTEDARFGNEAASTRMVEDSAREVPTGPDPLHHNNHPIGH</sequence>
<name>V7AFC4_PHAVU</name>
<feature type="region of interest" description="Disordered" evidence="1">
    <location>
        <begin position="149"/>
        <end position="195"/>
    </location>
</feature>
<protein>
    <submittedName>
        <fullName evidence="2">Uncharacterized protein</fullName>
    </submittedName>
</protein>
<reference evidence="3" key="1">
    <citation type="journal article" date="2014" name="Nat. Genet.">
        <title>A reference genome for common bean and genome-wide analysis of dual domestications.</title>
        <authorList>
            <person name="Schmutz J."/>
            <person name="McClean P.E."/>
            <person name="Mamidi S."/>
            <person name="Wu G.A."/>
            <person name="Cannon S.B."/>
            <person name="Grimwood J."/>
            <person name="Jenkins J."/>
            <person name="Shu S."/>
            <person name="Song Q."/>
            <person name="Chavarro C."/>
            <person name="Torres-Torres M."/>
            <person name="Geffroy V."/>
            <person name="Moghaddam S.M."/>
            <person name="Gao D."/>
            <person name="Abernathy B."/>
            <person name="Barry K."/>
            <person name="Blair M."/>
            <person name="Brick M.A."/>
            <person name="Chovatia M."/>
            <person name="Gepts P."/>
            <person name="Goodstein D.M."/>
            <person name="Gonzales M."/>
            <person name="Hellsten U."/>
            <person name="Hyten D.L."/>
            <person name="Jia G."/>
            <person name="Kelly J.D."/>
            <person name="Kudrna D."/>
            <person name="Lee R."/>
            <person name="Richard M.M."/>
            <person name="Miklas P.N."/>
            <person name="Osorno J.M."/>
            <person name="Rodrigues J."/>
            <person name="Thareau V."/>
            <person name="Urrea C.A."/>
            <person name="Wang M."/>
            <person name="Yu Y."/>
            <person name="Zhang M."/>
            <person name="Wing R.A."/>
            <person name="Cregan P.B."/>
            <person name="Rokhsar D.S."/>
            <person name="Jackson S.A."/>
        </authorList>
    </citation>
    <scope>NUCLEOTIDE SEQUENCE [LARGE SCALE GENOMIC DNA]</scope>
    <source>
        <strain evidence="3">cv. G19833</strain>
    </source>
</reference>
<accession>V7AFC4</accession>
<dbReference type="PANTHER" id="PTHR36349:SF1">
    <property type="entry name" value="CLAVATA3_ESR (CLE) GENE FAMILY MEMBER"/>
    <property type="match status" value="1"/>
</dbReference>
<dbReference type="GO" id="GO:0033612">
    <property type="term" value="F:receptor serine/threonine kinase binding"/>
    <property type="evidence" value="ECO:0007669"/>
    <property type="project" value="InterPro"/>
</dbReference>
<dbReference type="Proteomes" id="UP000000226">
    <property type="component" value="Chromosome 11"/>
</dbReference>
<dbReference type="PANTHER" id="PTHR36349">
    <property type="entry name" value="PROTEIN CLAVATA 3"/>
    <property type="match status" value="1"/>
</dbReference>
<keyword evidence="3" id="KW-1185">Reference proteome</keyword>
<dbReference type="AlphaFoldDB" id="V7AFC4"/>
<dbReference type="OrthoDB" id="1682025at2759"/>
<evidence type="ECO:0000256" key="1">
    <source>
        <dbReference type="SAM" id="MobiDB-lite"/>
    </source>
</evidence>
<dbReference type="InterPro" id="IPR044962">
    <property type="entry name" value="CLV3/ESR"/>
</dbReference>
<dbReference type="eggNOG" id="ENOG502SFW5">
    <property type="taxonomic scope" value="Eukaryota"/>
</dbReference>
<organism evidence="2 3">
    <name type="scientific">Phaseolus vulgaris</name>
    <name type="common">Kidney bean</name>
    <name type="synonym">French bean</name>
    <dbReference type="NCBI Taxonomy" id="3885"/>
    <lineage>
        <taxon>Eukaryota</taxon>
        <taxon>Viridiplantae</taxon>
        <taxon>Streptophyta</taxon>
        <taxon>Embryophyta</taxon>
        <taxon>Tracheophyta</taxon>
        <taxon>Spermatophyta</taxon>
        <taxon>Magnoliopsida</taxon>
        <taxon>eudicotyledons</taxon>
        <taxon>Gunneridae</taxon>
        <taxon>Pentapetalae</taxon>
        <taxon>rosids</taxon>
        <taxon>fabids</taxon>
        <taxon>Fabales</taxon>
        <taxon>Fabaceae</taxon>
        <taxon>Papilionoideae</taxon>
        <taxon>50 kb inversion clade</taxon>
        <taxon>NPAAA clade</taxon>
        <taxon>indigoferoid/millettioid clade</taxon>
        <taxon>Phaseoleae</taxon>
        <taxon>Phaseolus</taxon>
    </lineage>
</organism>
<evidence type="ECO:0000313" key="3">
    <source>
        <dbReference type="Proteomes" id="UP000000226"/>
    </source>
</evidence>
<proteinExistence type="predicted"/>
<gene>
    <name evidence="2" type="ORF">PHAVU_011G056800g</name>
</gene>
<dbReference type="Gramene" id="ESW03975">
    <property type="protein sequence ID" value="ESW03975"/>
    <property type="gene ID" value="PHAVU_011G056800g"/>
</dbReference>